<dbReference type="Proteomes" id="UP000255098">
    <property type="component" value="Unassembled WGS sequence"/>
</dbReference>
<accession>A0A379AQE4</accession>
<gene>
    <name evidence="1" type="ORF">NCTC11297_00943</name>
</gene>
<name>A0A379AQE4_AVIAV</name>
<dbReference type="AlphaFoldDB" id="A0A379AQE4"/>
<dbReference type="GeneID" id="300133155"/>
<proteinExistence type="predicted"/>
<evidence type="ECO:0000313" key="2">
    <source>
        <dbReference type="Proteomes" id="UP000255098"/>
    </source>
</evidence>
<reference evidence="1 2" key="1">
    <citation type="submission" date="2018-06" db="EMBL/GenBank/DDBJ databases">
        <authorList>
            <consortium name="Pathogen Informatics"/>
            <person name="Doyle S."/>
        </authorList>
    </citation>
    <scope>NUCLEOTIDE SEQUENCE [LARGE SCALE GENOMIC DNA]</scope>
    <source>
        <strain evidence="2">NCTC 11297</strain>
    </source>
</reference>
<dbReference type="RefSeq" id="WP_115249206.1">
    <property type="nucleotide sequence ID" value="NZ_UGSP01000001.1"/>
</dbReference>
<dbReference type="NCBIfam" id="TIGR01611">
    <property type="entry name" value="tail_tube"/>
    <property type="match status" value="1"/>
</dbReference>
<organism evidence="1 2">
    <name type="scientific">Avibacterium avium</name>
    <name type="common">Pasteurella avium</name>
    <dbReference type="NCBI Taxonomy" id="751"/>
    <lineage>
        <taxon>Bacteria</taxon>
        <taxon>Pseudomonadati</taxon>
        <taxon>Pseudomonadota</taxon>
        <taxon>Gammaproteobacteria</taxon>
        <taxon>Pasteurellales</taxon>
        <taxon>Pasteurellaceae</taxon>
        <taxon>Avibacterium</taxon>
    </lineage>
</organism>
<dbReference type="InterPro" id="IPR006498">
    <property type="entry name" value="Tail_tube"/>
</dbReference>
<protein>
    <submittedName>
        <fullName evidence="1">Phage major tail tube protein</fullName>
    </submittedName>
</protein>
<evidence type="ECO:0000313" key="1">
    <source>
        <dbReference type="EMBL" id="SUB23928.1"/>
    </source>
</evidence>
<sequence>MSGVTINKIDNANVYINGNSFLGKAKSIKLPEFEVEMTEHKNLGLVGTIKLPSGVNALEGEIVWDGFYPEVAAIANNPYRTAQLQVRADVSIYNAAGRATEVPLVMMLNCNFNKTPLGEYKPKEATEYAMAYQATMIKQSIDGKEVLYFEAFTNKWRVGGQDVLEVYRKNIGQ</sequence>
<keyword evidence="2" id="KW-1185">Reference proteome</keyword>
<dbReference type="EMBL" id="UGSP01000001">
    <property type="protein sequence ID" value="SUB23928.1"/>
    <property type="molecule type" value="Genomic_DNA"/>
</dbReference>
<dbReference type="Pfam" id="PF04985">
    <property type="entry name" value="Phage_tube"/>
    <property type="match status" value="1"/>
</dbReference>